<feature type="domain" description="CBS" evidence="11">
    <location>
        <begin position="223"/>
        <end position="279"/>
    </location>
</feature>
<feature type="transmembrane region" description="Helical" evidence="9">
    <location>
        <begin position="407"/>
        <end position="432"/>
    </location>
</feature>
<dbReference type="GO" id="GO:0046872">
    <property type="term" value="F:metal ion binding"/>
    <property type="evidence" value="ECO:0007669"/>
    <property type="project" value="UniProtKB-KW"/>
</dbReference>
<dbReference type="SMART" id="SM00116">
    <property type="entry name" value="CBS"/>
    <property type="match status" value="1"/>
</dbReference>
<dbReference type="PANTHER" id="PTHR43773:SF1">
    <property type="entry name" value="MAGNESIUM TRANSPORTER MGTE"/>
    <property type="match status" value="1"/>
</dbReference>
<dbReference type="InterPro" id="IPR006669">
    <property type="entry name" value="MgtE_transporter"/>
</dbReference>
<dbReference type="SUPFAM" id="SSF158791">
    <property type="entry name" value="MgtE N-terminal domain-like"/>
    <property type="match status" value="1"/>
</dbReference>
<feature type="transmembrane region" description="Helical" evidence="9">
    <location>
        <begin position="305"/>
        <end position="322"/>
    </location>
</feature>
<dbReference type="GO" id="GO:0015095">
    <property type="term" value="F:magnesium ion transmembrane transporter activity"/>
    <property type="evidence" value="ECO:0007669"/>
    <property type="project" value="UniProtKB-UniRule"/>
</dbReference>
<keyword evidence="6 9" id="KW-1133">Transmembrane helix</keyword>
<sequence>MSQDHEKSAPADGNFRDEETGEPRADFVAAVEEAIAEGDSGHVKELVSPLHEADVGALIELLDHEERPRLVELMGDEFDFAALTEIGETTREEILEELPVATLAEAMRELESDDAVAILETLEPEEQAQVLEALPAQERIVLRRSLEAAEGTAGRLMQTTLIAVPPFWSAGEVLDFFRATEPDELPDNFFEVFVVDPAYRLLGTVFLDALVRAHPKTRVEEIMQADRRRVQFDEDTEEVARLFERYNLVSVPVVDEAERLVGVITIDDVVDVIQEAASEEIKALGGVSPDEELTDSFWWIVKSRFLWLLINLGTAFISASVLKTFESQLQQMVALAVLAPIVASQGGNSATQTMTVTVRALATRELSRSNALRIIMRELATGAFNGAAFGLLTGLVAANWFQTFGLGPVMALAMFTNLAAGALGGILVPMLLERWKVDPAVASGSFVTTVTDVVGYGSFLTIATLWFRLG</sequence>
<evidence type="ECO:0000313" key="12">
    <source>
        <dbReference type="EMBL" id="PWB95785.1"/>
    </source>
</evidence>
<dbReference type="Pfam" id="PF03448">
    <property type="entry name" value="MgtE_N"/>
    <property type="match status" value="1"/>
</dbReference>
<accession>A0A2U1SVX6</accession>
<dbReference type="GO" id="GO:0005886">
    <property type="term" value="C:plasma membrane"/>
    <property type="evidence" value="ECO:0007669"/>
    <property type="project" value="UniProtKB-SubCell"/>
</dbReference>
<dbReference type="RefSeq" id="WP_108915461.1">
    <property type="nucleotide sequence ID" value="NZ_BGJY01000001.1"/>
</dbReference>
<dbReference type="InterPro" id="IPR046342">
    <property type="entry name" value="CBS_dom_sf"/>
</dbReference>
<dbReference type="SUPFAM" id="SSF54631">
    <property type="entry name" value="CBS-domain pair"/>
    <property type="match status" value="1"/>
</dbReference>
<keyword evidence="7 9" id="KW-0472">Membrane</keyword>
<proteinExistence type="inferred from homology"/>
<keyword evidence="9" id="KW-0479">Metal-binding</keyword>
<evidence type="ECO:0000256" key="7">
    <source>
        <dbReference type="ARBA" id="ARBA00023136"/>
    </source>
</evidence>
<keyword evidence="3 9" id="KW-0813">Transport</keyword>
<protein>
    <recommendedName>
        <fullName evidence="9">Magnesium transporter MgtE</fullName>
    </recommendedName>
</protein>
<keyword evidence="13" id="KW-1185">Reference proteome</keyword>
<feature type="transmembrane region" description="Helical" evidence="9">
    <location>
        <begin position="444"/>
        <end position="467"/>
    </location>
</feature>
<comment type="caution">
    <text evidence="9">Lacks conserved residue(s) required for the propagation of feature annotation.</text>
</comment>
<dbReference type="AlphaFoldDB" id="A0A2U1SVX6"/>
<feature type="compositionally biased region" description="Basic and acidic residues" evidence="10">
    <location>
        <begin position="1"/>
        <end position="25"/>
    </location>
</feature>
<evidence type="ECO:0000256" key="5">
    <source>
        <dbReference type="ARBA" id="ARBA00022842"/>
    </source>
</evidence>
<evidence type="ECO:0000259" key="11">
    <source>
        <dbReference type="PROSITE" id="PS51371"/>
    </source>
</evidence>
<evidence type="ECO:0000256" key="8">
    <source>
        <dbReference type="PROSITE-ProRule" id="PRU00703"/>
    </source>
</evidence>
<comment type="subcellular location">
    <subcellularLocation>
        <location evidence="9">Cell membrane</location>
        <topology evidence="9">Multi-pass membrane protein</topology>
    </subcellularLocation>
    <subcellularLocation>
        <location evidence="1">Membrane</location>
        <topology evidence="1">Multi-pass membrane protein</topology>
    </subcellularLocation>
</comment>
<comment type="similarity">
    <text evidence="2 9">Belongs to the SLC41A transporter family.</text>
</comment>
<dbReference type="CDD" id="cd04606">
    <property type="entry name" value="CBS_pair_Mg_transporter"/>
    <property type="match status" value="1"/>
</dbReference>
<comment type="caution">
    <text evidence="12">The sequence shown here is derived from an EMBL/GenBank/DDBJ whole genome shotgun (WGS) entry which is preliminary data.</text>
</comment>
<keyword evidence="4 9" id="KW-0812">Transmembrane</keyword>
<dbReference type="OrthoDB" id="9790355at2"/>
<dbReference type="NCBIfam" id="TIGR00400">
    <property type="entry name" value="mgtE"/>
    <property type="match status" value="1"/>
</dbReference>
<evidence type="ECO:0000256" key="10">
    <source>
        <dbReference type="SAM" id="MobiDB-lite"/>
    </source>
</evidence>
<dbReference type="Gene3D" id="1.10.357.20">
    <property type="entry name" value="SLC41 divalent cation transporters, integral membrane domain"/>
    <property type="match status" value="1"/>
</dbReference>
<dbReference type="PANTHER" id="PTHR43773">
    <property type="entry name" value="MAGNESIUM TRANSPORTER MGTE"/>
    <property type="match status" value="1"/>
</dbReference>
<comment type="subunit">
    <text evidence="9">Homodimer.</text>
</comment>
<evidence type="ECO:0000313" key="13">
    <source>
        <dbReference type="Proteomes" id="UP000245137"/>
    </source>
</evidence>
<reference evidence="12 13" key="1">
    <citation type="journal article" date="2018" name="Appl. Microbiol. Biotechnol.">
        <title>Co-cultivation of the strictly anaerobic methanogen Methanosarcina barkeri with aerobic methanotrophs in an oxygen-limited membrane bioreactor.</title>
        <authorList>
            <person name="In 't Zandt M.H."/>
            <person name="van den Bosch T.J.M."/>
            <person name="Rijkers R."/>
            <person name="van Kessel M.A.H.J."/>
            <person name="Jetten M.S.M."/>
            <person name="Welte C.U."/>
        </authorList>
    </citation>
    <scope>NUCLEOTIDE SEQUENCE [LARGE SCALE GENOMIC DNA]</scope>
    <source>
        <strain evidence="12 13">DSM 17706</strain>
    </source>
</reference>
<dbReference type="Pfam" id="PF00571">
    <property type="entry name" value="CBS"/>
    <property type="match status" value="1"/>
</dbReference>
<evidence type="ECO:0000256" key="6">
    <source>
        <dbReference type="ARBA" id="ARBA00022989"/>
    </source>
</evidence>
<dbReference type="PROSITE" id="PS51371">
    <property type="entry name" value="CBS"/>
    <property type="match status" value="1"/>
</dbReference>
<dbReference type="Proteomes" id="UP000245137">
    <property type="component" value="Unassembled WGS sequence"/>
</dbReference>
<dbReference type="EMBL" id="PUIV01000001">
    <property type="protein sequence ID" value="PWB95785.1"/>
    <property type="molecule type" value="Genomic_DNA"/>
</dbReference>
<evidence type="ECO:0000256" key="4">
    <source>
        <dbReference type="ARBA" id="ARBA00022692"/>
    </source>
</evidence>
<dbReference type="Gene3D" id="3.10.580.10">
    <property type="entry name" value="CBS-domain"/>
    <property type="match status" value="1"/>
</dbReference>
<gene>
    <name evidence="12" type="primary">mgtE</name>
    <name evidence="12" type="ORF">C5689_01420</name>
</gene>
<dbReference type="Gene3D" id="1.25.60.10">
    <property type="entry name" value="MgtE N-terminal domain-like"/>
    <property type="match status" value="1"/>
</dbReference>
<keyword evidence="9" id="KW-1003">Cell membrane</keyword>
<dbReference type="Pfam" id="PF01769">
    <property type="entry name" value="MgtE"/>
    <property type="match status" value="1"/>
</dbReference>
<dbReference type="SUPFAM" id="SSF161093">
    <property type="entry name" value="MgtE membrane domain-like"/>
    <property type="match status" value="1"/>
</dbReference>
<dbReference type="InterPro" id="IPR038076">
    <property type="entry name" value="MgtE_N_sf"/>
</dbReference>
<keyword evidence="8" id="KW-0129">CBS domain</keyword>
<dbReference type="InterPro" id="IPR006668">
    <property type="entry name" value="Mg_transptr_MgtE_intracell_dom"/>
</dbReference>
<dbReference type="InterPro" id="IPR036739">
    <property type="entry name" value="SLC41_membr_dom_sf"/>
</dbReference>
<name>A0A2U1SVX6_METSR</name>
<organism evidence="12 13">
    <name type="scientific">Methylosinus sporium</name>
    <dbReference type="NCBI Taxonomy" id="428"/>
    <lineage>
        <taxon>Bacteria</taxon>
        <taxon>Pseudomonadati</taxon>
        <taxon>Pseudomonadota</taxon>
        <taxon>Alphaproteobacteria</taxon>
        <taxon>Hyphomicrobiales</taxon>
        <taxon>Methylocystaceae</taxon>
        <taxon>Methylosinus</taxon>
    </lineage>
</organism>
<evidence type="ECO:0000256" key="1">
    <source>
        <dbReference type="ARBA" id="ARBA00004141"/>
    </source>
</evidence>
<feature type="transmembrane region" description="Helical" evidence="9">
    <location>
        <begin position="379"/>
        <end position="401"/>
    </location>
</feature>
<evidence type="ECO:0000256" key="3">
    <source>
        <dbReference type="ARBA" id="ARBA00022448"/>
    </source>
</evidence>
<dbReference type="InterPro" id="IPR006667">
    <property type="entry name" value="SLC41_membr_dom"/>
</dbReference>
<comment type="function">
    <text evidence="9">Acts as a magnesium transporter.</text>
</comment>
<evidence type="ECO:0000256" key="9">
    <source>
        <dbReference type="RuleBase" id="RU362011"/>
    </source>
</evidence>
<feature type="region of interest" description="Disordered" evidence="10">
    <location>
        <begin position="1"/>
        <end position="26"/>
    </location>
</feature>
<dbReference type="InterPro" id="IPR000644">
    <property type="entry name" value="CBS_dom"/>
</dbReference>
<evidence type="ECO:0000256" key="2">
    <source>
        <dbReference type="ARBA" id="ARBA00009749"/>
    </source>
</evidence>
<keyword evidence="5 9" id="KW-0460">Magnesium</keyword>
<dbReference type="SMART" id="SM00924">
    <property type="entry name" value="MgtE_N"/>
    <property type="match status" value="1"/>
</dbReference>